<dbReference type="InterPro" id="IPR003675">
    <property type="entry name" value="Rce1/LyrA-like_dom"/>
</dbReference>
<evidence type="ECO:0000313" key="3">
    <source>
        <dbReference type="EMBL" id="MBB5136784.1"/>
    </source>
</evidence>
<feature type="transmembrane region" description="Helical" evidence="1">
    <location>
        <begin position="186"/>
        <end position="216"/>
    </location>
</feature>
<dbReference type="GO" id="GO:0006508">
    <property type="term" value="P:proteolysis"/>
    <property type="evidence" value="ECO:0007669"/>
    <property type="project" value="UniProtKB-KW"/>
</dbReference>
<proteinExistence type="predicted"/>
<keyword evidence="3" id="KW-0645">Protease</keyword>
<gene>
    <name evidence="3" type="ORF">HNP84_006535</name>
</gene>
<keyword evidence="1" id="KW-0812">Transmembrane</keyword>
<evidence type="ECO:0000256" key="1">
    <source>
        <dbReference type="SAM" id="Phobius"/>
    </source>
</evidence>
<keyword evidence="3" id="KW-0378">Hydrolase</keyword>
<reference evidence="3 4" key="1">
    <citation type="submission" date="2020-08" db="EMBL/GenBank/DDBJ databases">
        <title>Genomic Encyclopedia of Type Strains, Phase IV (KMG-IV): sequencing the most valuable type-strain genomes for metagenomic binning, comparative biology and taxonomic classification.</title>
        <authorList>
            <person name="Goeker M."/>
        </authorList>
    </citation>
    <scope>NUCLEOTIDE SEQUENCE [LARGE SCALE GENOMIC DNA]</scope>
    <source>
        <strain evidence="3 4">DSM 45615</strain>
    </source>
</reference>
<keyword evidence="4" id="KW-1185">Reference proteome</keyword>
<comment type="caution">
    <text evidence="3">The sequence shown here is derived from an EMBL/GenBank/DDBJ whole genome shotgun (WGS) entry which is preliminary data.</text>
</comment>
<dbReference type="EMBL" id="JACHGN010000015">
    <property type="protein sequence ID" value="MBB5136784.1"/>
    <property type="molecule type" value="Genomic_DNA"/>
</dbReference>
<evidence type="ECO:0000259" key="2">
    <source>
        <dbReference type="Pfam" id="PF02517"/>
    </source>
</evidence>
<sequence>MLTTLLAAVLAAYLAVVCPLLGRRSYARLLRERDRDPNALTRAYAWYLAEWWTLAAAALLVVVLSPGIGPAAAGLALPADLSTTAGMLTGFAVVAVPLALVARRMARAGVALPGQAAYRALLPRTPAERRLALAVAVTAGICEEIVYRGLLIALGTRLLGLPVPVAAALALAVFVAGHLYQGWRGMALVTLLGFSFTVLYLQTGSLLLPIVLHILADVRGLLLVPRSRPDGIGRTATVPG</sequence>
<evidence type="ECO:0000313" key="4">
    <source>
        <dbReference type="Proteomes" id="UP000578449"/>
    </source>
</evidence>
<organism evidence="3 4">
    <name type="scientific">Thermocatellispora tengchongensis</name>
    <dbReference type="NCBI Taxonomy" id="1073253"/>
    <lineage>
        <taxon>Bacteria</taxon>
        <taxon>Bacillati</taxon>
        <taxon>Actinomycetota</taxon>
        <taxon>Actinomycetes</taxon>
        <taxon>Streptosporangiales</taxon>
        <taxon>Streptosporangiaceae</taxon>
        <taxon>Thermocatellispora</taxon>
    </lineage>
</organism>
<dbReference type="GO" id="GO:0004175">
    <property type="term" value="F:endopeptidase activity"/>
    <property type="evidence" value="ECO:0007669"/>
    <property type="project" value="UniProtKB-ARBA"/>
</dbReference>
<protein>
    <submittedName>
        <fullName evidence="3">Membrane protease YdiL (CAAX protease family)</fullName>
    </submittedName>
</protein>
<dbReference type="AlphaFoldDB" id="A0A840P628"/>
<keyword evidence="1" id="KW-1133">Transmembrane helix</keyword>
<dbReference type="Pfam" id="PF02517">
    <property type="entry name" value="Rce1-like"/>
    <property type="match status" value="1"/>
</dbReference>
<feature type="transmembrane region" description="Helical" evidence="1">
    <location>
        <begin position="43"/>
        <end position="64"/>
    </location>
</feature>
<feature type="transmembrane region" description="Helical" evidence="1">
    <location>
        <begin position="84"/>
        <end position="102"/>
    </location>
</feature>
<dbReference type="RefSeq" id="WP_185053649.1">
    <property type="nucleotide sequence ID" value="NZ_BAABIX010000008.1"/>
</dbReference>
<feature type="domain" description="CAAX prenyl protease 2/Lysostaphin resistance protein A-like" evidence="2">
    <location>
        <begin position="131"/>
        <end position="218"/>
    </location>
</feature>
<accession>A0A840P628</accession>
<name>A0A840P628_9ACTN</name>
<feature type="transmembrane region" description="Helical" evidence="1">
    <location>
        <begin position="6"/>
        <end position="22"/>
    </location>
</feature>
<feature type="transmembrane region" description="Helical" evidence="1">
    <location>
        <begin position="158"/>
        <end position="180"/>
    </location>
</feature>
<keyword evidence="1" id="KW-0472">Membrane</keyword>
<dbReference type="GO" id="GO:0080120">
    <property type="term" value="P:CAAX-box protein maturation"/>
    <property type="evidence" value="ECO:0007669"/>
    <property type="project" value="UniProtKB-ARBA"/>
</dbReference>
<dbReference type="Proteomes" id="UP000578449">
    <property type="component" value="Unassembled WGS sequence"/>
</dbReference>